<evidence type="ECO:0000313" key="1">
    <source>
        <dbReference type="EMBL" id="GFA86785.1"/>
    </source>
</evidence>
<proteinExistence type="predicted"/>
<gene>
    <name evidence="1" type="ORF">Tci_658757</name>
</gene>
<name>A0A699KBX5_TANCI</name>
<dbReference type="EMBL" id="BKCJ010503667">
    <property type="protein sequence ID" value="GFA86785.1"/>
    <property type="molecule type" value="Genomic_DNA"/>
</dbReference>
<reference evidence="1" key="1">
    <citation type="journal article" date="2019" name="Sci. Rep.">
        <title>Draft genome of Tanacetum cinerariifolium, the natural source of mosquito coil.</title>
        <authorList>
            <person name="Yamashiro T."/>
            <person name="Shiraishi A."/>
            <person name="Satake H."/>
            <person name="Nakayama K."/>
        </authorList>
    </citation>
    <scope>NUCLEOTIDE SEQUENCE</scope>
</reference>
<comment type="caution">
    <text evidence="1">The sequence shown here is derived from an EMBL/GenBank/DDBJ whole genome shotgun (WGS) entry which is preliminary data.</text>
</comment>
<dbReference type="AlphaFoldDB" id="A0A699KBX5"/>
<accession>A0A699KBX5</accession>
<protein>
    <submittedName>
        <fullName evidence="1">Uncharacterized protein</fullName>
    </submittedName>
</protein>
<sequence length="89" mass="10176">MRTSKYSESNAIALEDRILRAGNPVKEDQSMELQPHSSGVKIQDLMLNQQRHIQKESLIYQSLPQISDVQALPQKNMLIKIDNQCSLIK</sequence>
<organism evidence="1">
    <name type="scientific">Tanacetum cinerariifolium</name>
    <name type="common">Dalmatian daisy</name>
    <name type="synonym">Chrysanthemum cinerariifolium</name>
    <dbReference type="NCBI Taxonomy" id="118510"/>
    <lineage>
        <taxon>Eukaryota</taxon>
        <taxon>Viridiplantae</taxon>
        <taxon>Streptophyta</taxon>
        <taxon>Embryophyta</taxon>
        <taxon>Tracheophyta</taxon>
        <taxon>Spermatophyta</taxon>
        <taxon>Magnoliopsida</taxon>
        <taxon>eudicotyledons</taxon>
        <taxon>Gunneridae</taxon>
        <taxon>Pentapetalae</taxon>
        <taxon>asterids</taxon>
        <taxon>campanulids</taxon>
        <taxon>Asterales</taxon>
        <taxon>Asteraceae</taxon>
        <taxon>Asteroideae</taxon>
        <taxon>Anthemideae</taxon>
        <taxon>Anthemidinae</taxon>
        <taxon>Tanacetum</taxon>
    </lineage>
</organism>